<dbReference type="GO" id="GO:0005886">
    <property type="term" value="C:plasma membrane"/>
    <property type="evidence" value="ECO:0007669"/>
    <property type="project" value="TreeGrafter"/>
</dbReference>
<evidence type="ECO:0000256" key="4">
    <source>
        <dbReference type="ARBA" id="ARBA00032089"/>
    </source>
</evidence>
<dbReference type="PANTHER" id="PTHR34138:SF1">
    <property type="entry name" value="CELL SHAPE-DETERMINING PROTEIN MREC"/>
    <property type="match status" value="1"/>
</dbReference>
<keyword evidence="5" id="KW-1133">Transmembrane helix</keyword>
<evidence type="ECO:0000256" key="1">
    <source>
        <dbReference type="ARBA" id="ARBA00009369"/>
    </source>
</evidence>
<dbReference type="InterPro" id="IPR007221">
    <property type="entry name" value="MreC"/>
</dbReference>
<dbReference type="InterPro" id="IPR042177">
    <property type="entry name" value="Cell/Rod_1"/>
</dbReference>
<dbReference type="InterPro" id="IPR055342">
    <property type="entry name" value="MreC_beta-barrel_core"/>
</dbReference>
<organism evidence="7 8">
    <name type="scientific">Hankyongella ginsenosidimutans</name>
    <dbReference type="NCBI Taxonomy" id="1763828"/>
    <lineage>
        <taxon>Bacteria</taxon>
        <taxon>Pseudomonadati</taxon>
        <taxon>Pseudomonadota</taxon>
        <taxon>Alphaproteobacteria</taxon>
        <taxon>Sphingomonadales</taxon>
        <taxon>Sphingomonadaceae</taxon>
        <taxon>Hankyongella</taxon>
    </lineage>
</organism>
<dbReference type="RefSeq" id="WP_222872602.1">
    <property type="nucleotide sequence ID" value="NZ_CP039704.1"/>
</dbReference>
<dbReference type="PANTHER" id="PTHR34138">
    <property type="entry name" value="CELL SHAPE-DETERMINING PROTEIN MREC"/>
    <property type="match status" value="1"/>
</dbReference>
<dbReference type="Pfam" id="PF04085">
    <property type="entry name" value="MreC"/>
    <property type="match status" value="1"/>
</dbReference>
<dbReference type="NCBIfam" id="TIGR00219">
    <property type="entry name" value="mreC"/>
    <property type="match status" value="1"/>
</dbReference>
<dbReference type="Gene3D" id="2.40.10.350">
    <property type="entry name" value="Rod shape-determining protein MreC, domain 2"/>
    <property type="match status" value="1"/>
</dbReference>
<evidence type="ECO:0000259" key="6">
    <source>
        <dbReference type="Pfam" id="PF04085"/>
    </source>
</evidence>
<keyword evidence="3" id="KW-0133">Cell shape</keyword>
<protein>
    <recommendedName>
        <fullName evidence="2">Cell shape-determining protein MreC</fullName>
    </recommendedName>
    <alternativeName>
        <fullName evidence="4">Cell shape protein MreC</fullName>
    </alternativeName>
</protein>
<evidence type="ECO:0000256" key="3">
    <source>
        <dbReference type="ARBA" id="ARBA00022960"/>
    </source>
</evidence>
<gene>
    <name evidence="7" type="primary">mreC</name>
    <name evidence="7" type="ORF">E6W36_10230</name>
</gene>
<dbReference type="KEGG" id="hgn:E6W36_10230"/>
<sequence>MPTYGQRQSGSPRQRWSWLIQRGTLAALLLIGLGLLFSGGRDFPGARQLRGLAIDSLGPMLSLARAPFEAVNTAGQWVQSYLAVRTQNEALEQEVARSRQVVEQFNTLKRENAELRALTGLQDIPVRQIGAFRIVGASPSAPARLAIIAGGVGRGLRVGQPARDARGLVGRIVEVGATSARVLLITDADSRVPVRVQRTGQTAMVEGLSDIDLSVRYISGATPLEVGDRLVTTGQGGVFPPGIPVGVVTRAGPLEGRAQPFANPNGLDLVLVYAPYLPEAHAPARLRRPGWCRRPISAALRTWRCARRRCVPDCSG</sequence>
<dbReference type="EMBL" id="CP039704">
    <property type="protein sequence ID" value="QCI79777.1"/>
    <property type="molecule type" value="Genomic_DNA"/>
</dbReference>
<evidence type="ECO:0000313" key="7">
    <source>
        <dbReference type="EMBL" id="QCI79777.1"/>
    </source>
</evidence>
<evidence type="ECO:0000313" key="8">
    <source>
        <dbReference type="Proteomes" id="UP000298714"/>
    </source>
</evidence>
<keyword evidence="8" id="KW-1185">Reference proteome</keyword>
<dbReference type="InterPro" id="IPR042175">
    <property type="entry name" value="Cell/Rod_MreC_2"/>
</dbReference>
<proteinExistence type="inferred from homology"/>
<dbReference type="AlphaFoldDB" id="A0A4D7C9U4"/>
<evidence type="ECO:0000256" key="5">
    <source>
        <dbReference type="SAM" id="Phobius"/>
    </source>
</evidence>
<feature type="domain" description="Rod shape-determining protein MreC beta-barrel core" evidence="6">
    <location>
        <begin position="134"/>
        <end position="273"/>
    </location>
</feature>
<keyword evidence="5" id="KW-0472">Membrane</keyword>
<comment type="similarity">
    <text evidence="1">Belongs to the MreC family.</text>
</comment>
<keyword evidence="5" id="KW-0812">Transmembrane</keyword>
<dbReference type="Proteomes" id="UP000298714">
    <property type="component" value="Chromosome"/>
</dbReference>
<reference evidence="8" key="1">
    <citation type="submission" date="2019-04" db="EMBL/GenBank/DDBJ databases">
        <title>Complete genome sequence of Sphingomonas sp. W1-2-3.</title>
        <authorList>
            <person name="Im W.T."/>
        </authorList>
    </citation>
    <scope>NUCLEOTIDE SEQUENCE [LARGE SCALE GENOMIC DNA]</scope>
    <source>
        <strain evidence="8">W1-2-3</strain>
    </source>
</reference>
<feature type="transmembrane region" description="Helical" evidence="5">
    <location>
        <begin position="20"/>
        <end position="40"/>
    </location>
</feature>
<accession>A0A4D7C9U4</accession>
<evidence type="ECO:0000256" key="2">
    <source>
        <dbReference type="ARBA" id="ARBA00013855"/>
    </source>
</evidence>
<name>A0A4D7C9U4_9SPHN</name>
<dbReference type="Gene3D" id="2.40.10.340">
    <property type="entry name" value="Rod shape-determining protein MreC, domain 1"/>
    <property type="match status" value="1"/>
</dbReference>
<dbReference type="GO" id="GO:0008360">
    <property type="term" value="P:regulation of cell shape"/>
    <property type="evidence" value="ECO:0007669"/>
    <property type="project" value="UniProtKB-KW"/>
</dbReference>